<sequence>MKPMKTAVETYCEMCGARVTGPSYSVKFEGSTITVCKTCYDKIKKHATLVPKNEAKKTPVKPKLVQKSQEVELDIDESYPRLIKEARERLHITTKELADRMRIQENIVKRIELGKLKPTIAEARALERILGIKLVVEVSPGKGGSEELDDQTLTLGDIIKIREGKK</sequence>
<dbReference type="InterPro" id="IPR001387">
    <property type="entry name" value="Cro/C1-type_HTH"/>
</dbReference>
<dbReference type="AlphaFoldDB" id="A0A2U9ITR5"/>
<dbReference type="PROSITE" id="PS50943">
    <property type="entry name" value="HTH_CROC1"/>
    <property type="match status" value="1"/>
</dbReference>
<dbReference type="InterPro" id="IPR004451">
    <property type="entry name" value="MJ0586"/>
</dbReference>
<reference evidence="2" key="1">
    <citation type="submission" date="2018-05" db="EMBL/GenBank/DDBJ databases">
        <title>Complete Genome Sequences of Extremely Thermoacidophilic, Metal-Mobilizing Type-Strain Members of the Archaeal Family Sulfolobaceae: Acidianus brierleyi DSM-1651T, Acidianus sulfidivorans DSM-18786T, Metallosphaera hakonensis DSM-7519T, and Metallosphaera prunae DSM-10039T.</title>
        <authorList>
            <person name="Counts J.A."/>
            <person name="Kelly R.M."/>
        </authorList>
    </citation>
    <scope>NUCLEOTIDE SEQUENCE [LARGE SCALE GENOMIC DNA]</scope>
    <source>
        <strain evidence="2">HO1-1</strain>
    </source>
</reference>
<feature type="domain" description="HTH cro/C1-type" evidence="1">
    <location>
        <begin position="83"/>
        <end position="138"/>
    </location>
</feature>
<gene>
    <name evidence="2" type="ORF">DFR87_06865</name>
</gene>
<proteinExistence type="predicted"/>
<protein>
    <submittedName>
        <fullName evidence="2">TIGR00270 family protein</fullName>
    </submittedName>
</protein>
<dbReference type="Gene3D" id="1.10.260.40">
    <property type="entry name" value="lambda repressor-like DNA-binding domains"/>
    <property type="match status" value="1"/>
</dbReference>
<dbReference type="Proteomes" id="UP000247586">
    <property type="component" value="Chromosome"/>
</dbReference>
<keyword evidence="3" id="KW-1185">Reference proteome</keyword>
<dbReference type="Pfam" id="PF01381">
    <property type="entry name" value="HTH_3"/>
    <property type="match status" value="1"/>
</dbReference>
<organism evidence="2 3">
    <name type="scientific">Metallosphaera hakonensis JCM 8857 = DSM 7519</name>
    <dbReference type="NCBI Taxonomy" id="1293036"/>
    <lineage>
        <taxon>Archaea</taxon>
        <taxon>Thermoproteota</taxon>
        <taxon>Thermoprotei</taxon>
        <taxon>Sulfolobales</taxon>
        <taxon>Sulfolobaceae</taxon>
        <taxon>Metallosphaera</taxon>
    </lineage>
</organism>
<accession>A0A2U9ITR5</accession>
<dbReference type="SUPFAM" id="SSF47413">
    <property type="entry name" value="lambda repressor-like DNA-binding domains"/>
    <property type="match status" value="1"/>
</dbReference>
<evidence type="ECO:0000313" key="2">
    <source>
        <dbReference type="EMBL" id="AWR99460.1"/>
    </source>
</evidence>
<dbReference type="CDD" id="cd00093">
    <property type="entry name" value="HTH_XRE"/>
    <property type="match status" value="1"/>
</dbReference>
<dbReference type="KEGG" id="mhk:DFR87_06865"/>
<evidence type="ECO:0000313" key="3">
    <source>
        <dbReference type="Proteomes" id="UP000247586"/>
    </source>
</evidence>
<dbReference type="STRING" id="1293036.GCA_001315825_00399"/>
<dbReference type="SMART" id="SM00530">
    <property type="entry name" value="HTH_XRE"/>
    <property type="match status" value="1"/>
</dbReference>
<name>A0A2U9ITR5_9CREN</name>
<dbReference type="EMBL" id="CP029287">
    <property type="protein sequence ID" value="AWR99460.1"/>
    <property type="molecule type" value="Genomic_DNA"/>
</dbReference>
<dbReference type="OrthoDB" id="11138at2157"/>
<dbReference type="NCBIfam" id="TIGR00270">
    <property type="entry name" value="multiprotein bridging factor aMBF1"/>
    <property type="match status" value="1"/>
</dbReference>
<evidence type="ECO:0000259" key="1">
    <source>
        <dbReference type="PROSITE" id="PS50943"/>
    </source>
</evidence>
<dbReference type="InterPro" id="IPR010982">
    <property type="entry name" value="Lambda_DNA-bd_dom_sf"/>
</dbReference>
<dbReference type="GO" id="GO:0003677">
    <property type="term" value="F:DNA binding"/>
    <property type="evidence" value="ECO:0007669"/>
    <property type="project" value="InterPro"/>
</dbReference>